<sequence length="248" mass="27738">MKSKLKFFLVIGYIVLISFYASDSLKKYFIDATNLVVGQIYSIASFVKDSFDEHFAQVRLIKELKEQNEKLQEKAALSEAFSYELSQVMRDINSSFVPESRKVRALSYAQIGDHSKIWLDFKEFDSNKIYGLLSDGKTAGIVINQNDRPLAVLQNDQKSMFAVYIGEEKIPGIAKGNGKNIEVKYIAKWLTPQVGDEVYTSGLDGIFFGGIAVGKVVELIDETIYITAVVEPAADVKVPSYLYVITKG</sequence>
<dbReference type="Proteomes" id="UP001171111">
    <property type="component" value="Unassembled WGS sequence"/>
</dbReference>
<dbReference type="Pfam" id="PF04085">
    <property type="entry name" value="MreC"/>
    <property type="match status" value="1"/>
</dbReference>
<gene>
    <name evidence="3" type="primary">mreC</name>
    <name evidence="3" type="ORF">Q2362_06580</name>
</gene>
<dbReference type="InterPro" id="IPR055342">
    <property type="entry name" value="MreC_beta-barrel_core"/>
</dbReference>
<comment type="caution">
    <text evidence="3">The sequence shown here is derived from an EMBL/GenBank/DDBJ whole genome shotgun (WGS) entry which is preliminary data.</text>
</comment>
<dbReference type="Gene3D" id="2.40.10.350">
    <property type="entry name" value="Rod shape-determining protein MreC, domain 2"/>
    <property type="match status" value="1"/>
</dbReference>
<organism evidence="3 4">
    <name type="scientific">Campylobacter magnus</name>
    <dbReference type="NCBI Taxonomy" id="3026462"/>
    <lineage>
        <taxon>Bacteria</taxon>
        <taxon>Pseudomonadati</taxon>
        <taxon>Campylobacterota</taxon>
        <taxon>Epsilonproteobacteria</taxon>
        <taxon>Campylobacterales</taxon>
        <taxon>Campylobacteraceae</taxon>
        <taxon>Campylobacter</taxon>
    </lineage>
</organism>
<evidence type="ECO:0000256" key="1">
    <source>
        <dbReference type="SAM" id="Coils"/>
    </source>
</evidence>
<evidence type="ECO:0000313" key="4">
    <source>
        <dbReference type="Proteomes" id="UP001171111"/>
    </source>
</evidence>
<keyword evidence="1" id="KW-0175">Coiled coil</keyword>
<dbReference type="InterPro" id="IPR042175">
    <property type="entry name" value="Cell/Rod_MreC_2"/>
</dbReference>
<dbReference type="RefSeq" id="WP_273932504.1">
    <property type="nucleotide sequence ID" value="NZ_JAQSLJ010000001.1"/>
</dbReference>
<dbReference type="PANTHER" id="PTHR34138:SF1">
    <property type="entry name" value="CELL SHAPE-DETERMINING PROTEIN MREC"/>
    <property type="match status" value="1"/>
</dbReference>
<keyword evidence="4" id="KW-1185">Reference proteome</keyword>
<accession>A0ABT8T8D4</accession>
<protein>
    <submittedName>
        <fullName evidence="3">Rod shape-determining protein MreC</fullName>
    </submittedName>
</protein>
<dbReference type="InterPro" id="IPR007221">
    <property type="entry name" value="MreC"/>
</dbReference>
<feature type="coiled-coil region" evidence="1">
    <location>
        <begin position="54"/>
        <end position="81"/>
    </location>
</feature>
<name>A0ABT8T8D4_9BACT</name>
<dbReference type="EMBL" id="JAULJQ010000007">
    <property type="protein sequence ID" value="MDO2409761.1"/>
    <property type="molecule type" value="Genomic_DNA"/>
</dbReference>
<dbReference type="PANTHER" id="PTHR34138">
    <property type="entry name" value="CELL SHAPE-DETERMINING PROTEIN MREC"/>
    <property type="match status" value="1"/>
</dbReference>
<evidence type="ECO:0000313" key="3">
    <source>
        <dbReference type="EMBL" id="MDO2409761.1"/>
    </source>
</evidence>
<proteinExistence type="predicted"/>
<dbReference type="NCBIfam" id="NF010507">
    <property type="entry name" value="PRK13922.10-6"/>
    <property type="match status" value="1"/>
</dbReference>
<feature type="domain" description="Rod shape-determining protein MreC beta-barrel core" evidence="2">
    <location>
        <begin position="154"/>
        <end position="245"/>
    </location>
</feature>
<reference evidence="3 4" key="1">
    <citation type="submission" date="2023-06" db="EMBL/GenBank/DDBJ databases">
        <title>Campylobacter magnum sp. nov., isolated from cecal contents of domestic pigs (Sus scrofa domesticus).</title>
        <authorList>
            <person name="Papic B."/>
            <person name="Gruntar I."/>
        </authorList>
    </citation>
    <scope>NUCLEOTIDE SEQUENCE [LARGE SCALE GENOMIC DNA]</scope>
    <source>
        <strain evidence="4">34484-21</strain>
    </source>
</reference>
<evidence type="ECO:0000259" key="2">
    <source>
        <dbReference type="Pfam" id="PF04085"/>
    </source>
</evidence>